<comment type="similarity">
    <text evidence="2">Belongs to the bacterial PQQ dehydrogenase family.</text>
</comment>
<dbReference type="Pfam" id="PF01011">
    <property type="entry name" value="PQQ"/>
    <property type="match status" value="1"/>
</dbReference>
<sequence>MNGIKKHILTAPALCLLAGVSNAYAQDTYTVPPPLLAPSSVSAEDARIPIPSGKEWDSFHGQLSSQKYSPLTQINKDNVGKLTKVWQYFTGDMSTGTGKIPPSVWSATPIFANDTLYVGTPFYRIIALEPETGKEKWTYDTKSPLVAETQPALKSRGVAYWQEKTRKPAWPARRSCTWAI</sequence>
<dbReference type="RefSeq" id="WP_240043163.1">
    <property type="nucleotide sequence ID" value="NZ_CAACYJ010000024.1"/>
</dbReference>
<dbReference type="InterPro" id="IPR011047">
    <property type="entry name" value="Quinoprotein_ADH-like_sf"/>
</dbReference>
<evidence type="ECO:0000313" key="7">
    <source>
        <dbReference type="Proteomes" id="UP000330809"/>
    </source>
</evidence>
<evidence type="ECO:0000259" key="5">
    <source>
        <dbReference type="Pfam" id="PF01011"/>
    </source>
</evidence>
<dbReference type="InterPro" id="IPR018391">
    <property type="entry name" value="PQQ_b-propeller_rpt"/>
</dbReference>
<evidence type="ECO:0000256" key="2">
    <source>
        <dbReference type="ARBA" id="ARBA00008156"/>
    </source>
</evidence>
<gene>
    <name evidence="6" type="primary">gcd_1</name>
    <name evidence="6" type="ORF">NCTC10754_01174</name>
</gene>
<comment type="cofactor">
    <cofactor evidence="1">
        <name>pyrroloquinoline quinone</name>
        <dbReference type="ChEBI" id="CHEBI:58442"/>
    </cofactor>
</comment>
<evidence type="ECO:0000256" key="4">
    <source>
        <dbReference type="SAM" id="SignalP"/>
    </source>
</evidence>
<reference evidence="6 7" key="1">
    <citation type="submission" date="2019-02" db="EMBL/GenBank/DDBJ databases">
        <authorList>
            <consortium name="Pathogen Informatics"/>
        </authorList>
    </citation>
    <scope>NUCLEOTIDE SEQUENCE [LARGE SCALE GENOMIC DNA]</scope>
    <source>
        <strain evidence="6 7">3012STDY7103891</strain>
    </source>
</reference>
<dbReference type="Gene3D" id="2.140.10.10">
    <property type="entry name" value="Quinoprotein alcohol dehydrogenase-like superfamily"/>
    <property type="match status" value="1"/>
</dbReference>
<evidence type="ECO:0000256" key="3">
    <source>
        <dbReference type="ARBA" id="ARBA00023002"/>
    </source>
</evidence>
<dbReference type="PANTHER" id="PTHR32303">
    <property type="entry name" value="QUINOPROTEIN ALCOHOL DEHYDROGENASE (CYTOCHROME C)"/>
    <property type="match status" value="1"/>
</dbReference>
<dbReference type="SMART" id="SM00564">
    <property type="entry name" value="PQQ"/>
    <property type="match status" value="1"/>
</dbReference>
<dbReference type="Proteomes" id="UP000330809">
    <property type="component" value="Unassembled WGS sequence"/>
</dbReference>
<dbReference type="PANTHER" id="PTHR32303:SF4">
    <property type="entry name" value="QUINOPROTEIN GLUCOSE DEHYDROGENASE"/>
    <property type="match status" value="1"/>
</dbReference>
<dbReference type="EMBL" id="CAACYJ010000024">
    <property type="protein sequence ID" value="VFB18613.1"/>
    <property type="molecule type" value="Genomic_DNA"/>
</dbReference>
<accession>A0A449IGQ1</accession>
<dbReference type="AlphaFoldDB" id="A0A449IGQ1"/>
<feature type="domain" description="Pyrrolo-quinoline quinone repeat" evidence="5">
    <location>
        <begin position="56"/>
        <end position="167"/>
    </location>
</feature>
<dbReference type="InterPro" id="IPR002372">
    <property type="entry name" value="PQQ_rpt_dom"/>
</dbReference>
<keyword evidence="4" id="KW-0732">Signal</keyword>
<evidence type="ECO:0000313" key="6">
    <source>
        <dbReference type="EMBL" id="VFB18613.1"/>
    </source>
</evidence>
<organism evidence="6 7">
    <name type="scientific">Pseudomonas fragi</name>
    <dbReference type="NCBI Taxonomy" id="296"/>
    <lineage>
        <taxon>Bacteria</taxon>
        <taxon>Pseudomonadati</taxon>
        <taxon>Pseudomonadota</taxon>
        <taxon>Gammaproteobacteria</taxon>
        <taxon>Pseudomonadales</taxon>
        <taxon>Pseudomonadaceae</taxon>
        <taxon>Pseudomonas</taxon>
    </lineage>
</organism>
<protein>
    <submittedName>
        <fullName evidence="6">Glucose dehydrogenase</fullName>
        <ecNumber evidence="6">1.1.5.2</ecNumber>
    </submittedName>
</protein>
<dbReference type="EC" id="1.1.5.2" evidence="6"/>
<dbReference type="GO" id="GO:0008876">
    <property type="term" value="F:quinoprotein glucose dehydrogenase activity"/>
    <property type="evidence" value="ECO:0007669"/>
    <property type="project" value="UniProtKB-EC"/>
</dbReference>
<evidence type="ECO:0000256" key="1">
    <source>
        <dbReference type="ARBA" id="ARBA00001931"/>
    </source>
</evidence>
<name>A0A449IGQ1_PSEFR</name>
<proteinExistence type="inferred from homology"/>
<keyword evidence="3 6" id="KW-0560">Oxidoreductase</keyword>
<feature type="signal peptide" evidence="4">
    <location>
        <begin position="1"/>
        <end position="25"/>
    </location>
</feature>
<feature type="chain" id="PRO_5019051966" evidence="4">
    <location>
        <begin position="26"/>
        <end position="180"/>
    </location>
</feature>
<dbReference type="SUPFAM" id="SSF50998">
    <property type="entry name" value="Quinoprotein alcohol dehydrogenase-like"/>
    <property type="match status" value="1"/>
</dbReference>